<dbReference type="GO" id="GO:0045292">
    <property type="term" value="P:mRNA cis splicing, via spliceosome"/>
    <property type="evidence" value="ECO:0007669"/>
    <property type="project" value="TreeGrafter"/>
</dbReference>
<sequence length="267" mass="28839">MAFRNVQIPYNVSTPPKADDFTPLEEHQTQTPATFFDGKPVLYAHYAGLTLAIEETRLSASPAIKQFASSTEDGHALVKNVEIWVTSKDLFLSQTAPSPVAVAIPYPAIALHATGKFKSQFESLFMNISLNDAADVNDEEDIDILDLTVLPPNYASPDSDSACIKEIYTAMNACADLHPDPDADEDDGDVDFEDDTAPGASGWITAENVDQYYLDDEGTIQNRGEIDMDIGQELGPGAGTVRPREDEGPPVNGAGGANGDTKWQRTD</sequence>
<evidence type="ECO:0008006" key="8">
    <source>
        <dbReference type="Google" id="ProtNLM"/>
    </source>
</evidence>
<dbReference type="GO" id="GO:0000387">
    <property type="term" value="P:spliceosomal snRNP assembly"/>
    <property type="evidence" value="ECO:0007669"/>
    <property type="project" value="TreeGrafter"/>
</dbReference>
<dbReference type="InterPro" id="IPR039924">
    <property type="entry name" value="ICln/Lot5/Saf5"/>
</dbReference>
<dbReference type="AlphaFoldDB" id="A0A6A5W796"/>
<evidence type="ECO:0000256" key="5">
    <source>
        <dbReference type="SAM" id="MobiDB-lite"/>
    </source>
</evidence>
<dbReference type="GO" id="GO:0005829">
    <property type="term" value="C:cytosol"/>
    <property type="evidence" value="ECO:0007669"/>
    <property type="project" value="TreeGrafter"/>
</dbReference>
<evidence type="ECO:0000256" key="4">
    <source>
        <dbReference type="ARBA" id="ARBA00023242"/>
    </source>
</evidence>
<dbReference type="Gene3D" id="2.30.29.30">
    <property type="entry name" value="Pleckstrin-homology domain (PH domain)/Phosphotyrosine-binding domain (PTB)"/>
    <property type="match status" value="1"/>
</dbReference>
<dbReference type="Proteomes" id="UP000799779">
    <property type="component" value="Unassembled WGS sequence"/>
</dbReference>
<feature type="compositionally biased region" description="Acidic residues" evidence="5">
    <location>
        <begin position="182"/>
        <end position="196"/>
    </location>
</feature>
<dbReference type="Pfam" id="PF03517">
    <property type="entry name" value="Voldacs"/>
    <property type="match status" value="1"/>
</dbReference>
<evidence type="ECO:0000256" key="3">
    <source>
        <dbReference type="ARBA" id="ARBA00022490"/>
    </source>
</evidence>
<dbReference type="GO" id="GO:0005681">
    <property type="term" value="C:spliceosomal complex"/>
    <property type="evidence" value="ECO:0007669"/>
    <property type="project" value="TreeGrafter"/>
</dbReference>
<evidence type="ECO:0000256" key="2">
    <source>
        <dbReference type="ARBA" id="ARBA00004496"/>
    </source>
</evidence>
<name>A0A6A5W796_9PLEO</name>
<accession>A0A6A5W796</accession>
<gene>
    <name evidence="6" type="ORF">P154DRAFT_300144</name>
</gene>
<evidence type="ECO:0000313" key="6">
    <source>
        <dbReference type="EMBL" id="KAF1996978.1"/>
    </source>
</evidence>
<evidence type="ECO:0000313" key="7">
    <source>
        <dbReference type="Proteomes" id="UP000799779"/>
    </source>
</evidence>
<dbReference type="PANTHER" id="PTHR21399">
    <property type="entry name" value="CHLORIDE CONDUCTANCE REGULATORY PROTEIN ICLN"/>
    <property type="match status" value="1"/>
</dbReference>
<dbReference type="OrthoDB" id="19714at2759"/>
<keyword evidence="4" id="KW-0539">Nucleus</keyword>
<dbReference type="GO" id="GO:0034715">
    <property type="term" value="C:pICln-Sm protein complex"/>
    <property type="evidence" value="ECO:0007669"/>
    <property type="project" value="TreeGrafter"/>
</dbReference>
<feature type="region of interest" description="Disordered" evidence="5">
    <location>
        <begin position="226"/>
        <end position="267"/>
    </location>
</feature>
<organism evidence="6 7">
    <name type="scientific">Amniculicola lignicola CBS 123094</name>
    <dbReference type="NCBI Taxonomy" id="1392246"/>
    <lineage>
        <taxon>Eukaryota</taxon>
        <taxon>Fungi</taxon>
        <taxon>Dikarya</taxon>
        <taxon>Ascomycota</taxon>
        <taxon>Pezizomycotina</taxon>
        <taxon>Dothideomycetes</taxon>
        <taxon>Pleosporomycetidae</taxon>
        <taxon>Pleosporales</taxon>
        <taxon>Amniculicolaceae</taxon>
        <taxon>Amniculicola</taxon>
    </lineage>
</organism>
<dbReference type="PANTHER" id="PTHR21399:SF0">
    <property type="entry name" value="METHYLOSOME SUBUNIT PICLN"/>
    <property type="match status" value="1"/>
</dbReference>
<comment type="subcellular location">
    <subcellularLocation>
        <location evidence="2">Cytoplasm</location>
    </subcellularLocation>
    <subcellularLocation>
        <location evidence="1">Nucleus</location>
    </subcellularLocation>
</comment>
<reference evidence="6" key="1">
    <citation type="journal article" date="2020" name="Stud. Mycol.">
        <title>101 Dothideomycetes genomes: a test case for predicting lifestyles and emergence of pathogens.</title>
        <authorList>
            <person name="Haridas S."/>
            <person name="Albert R."/>
            <person name="Binder M."/>
            <person name="Bloem J."/>
            <person name="Labutti K."/>
            <person name="Salamov A."/>
            <person name="Andreopoulos B."/>
            <person name="Baker S."/>
            <person name="Barry K."/>
            <person name="Bills G."/>
            <person name="Bluhm B."/>
            <person name="Cannon C."/>
            <person name="Castanera R."/>
            <person name="Culley D."/>
            <person name="Daum C."/>
            <person name="Ezra D."/>
            <person name="Gonzalez J."/>
            <person name="Henrissat B."/>
            <person name="Kuo A."/>
            <person name="Liang C."/>
            <person name="Lipzen A."/>
            <person name="Lutzoni F."/>
            <person name="Magnuson J."/>
            <person name="Mondo S."/>
            <person name="Nolan M."/>
            <person name="Ohm R."/>
            <person name="Pangilinan J."/>
            <person name="Park H.-J."/>
            <person name="Ramirez L."/>
            <person name="Alfaro M."/>
            <person name="Sun H."/>
            <person name="Tritt A."/>
            <person name="Yoshinaga Y."/>
            <person name="Zwiers L.-H."/>
            <person name="Turgeon B."/>
            <person name="Goodwin S."/>
            <person name="Spatafora J."/>
            <person name="Crous P."/>
            <person name="Grigoriev I."/>
        </authorList>
    </citation>
    <scope>NUCLEOTIDE SEQUENCE</scope>
    <source>
        <strain evidence="6">CBS 123094</strain>
    </source>
</reference>
<proteinExistence type="predicted"/>
<feature type="region of interest" description="Disordered" evidence="5">
    <location>
        <begin position="178"/>
        <end position="202"/>
    </location>
</feature>
<dbReference type="EMBL" id="ML977618">
    <property type="protein sequence ID" value="KAF1996978.1"/>
    <property type="molecule type" value="Genomic_DNA"/>
</dbReference>
<keyword evidence="3" id="KW-0963">Cytoplasm</keyword>
<evidence type="ECO:0000256" key="1">
    <source>
        <dbReference type="ARBA" id="ARBA00004123"/>
    </source>
</evidence>
<dbReference type="InterPro" id="IPR011993">
    <property type="entry name" value="PH-like_dom_sf"/>
</dbReference>
<protein>
    <recommendedName>
        <fullName evidence="8">Benzoylformate decarboxylase</fullName>
    </recommendedName>
</protein>
<keyword evidence="7" id="KW-1185">Reference proteome</keyword>